<evidence type="ECO:0000259" key="3">
    <source>
        <dbReference type="Pfam" id="PF00957"/>
    </source>
</evidence>
<feature type="domain" description="V-SNARE coiled-coil homology" evidence="3">
    <location>
        <begin position="129"/>
        <end position="214"/>
    </location>
</feature>
<keyword evidence="2" id="KW-1133">Transmembrane helix</keyword>
<accession>A0DQ64</accession>
<dbReference type="HOGENOM" id="CLU_109592_0_0_1"/>
<name>A0DQ64_PARTE</name>
<keyword evidence="2" id="KW-0472">Membrane</keyword>
<keyword evidence="2" id="KW-0812">Transmembrane</keyword>
<evidence type="ECO:0000256" key="2">
    <source>
        <dbReference type="SAM" id="Phobius"/>
    </source>
</evidence>
<sequence length="220" mass="25616">MNHIKAFGLAKWATGEKLELIEMEGEVGLNSDLSDTLMILKTKTISQFQKIDSLPSKKGRWYYMPFNKEIIQIVLATPDCNQYNIEMLISAIQSKILNGNAILNDNQRDNILKLLIYFERQYNKDPKQIKQIMQTLDNTKQSVQQNIEKLINNKEQLSQIESISYLILVKSLELEDTSKVFYDTATAVHRKNRLNRLKRRLIIGGIAFVSLSFICYWIFY</sequence>
<dbReference type="InterPro" id="IPR042855">
    <property type="entry name" value="V_SNARE_CC"/>
</dbReference>
<gene>
    <name evidence="4" type="ORF">GSPATT00002581001</name>
</gene>
<keyword evidence="1" id="KW-0175">Coiled coil</keyword>
<proteinExistence type="predicted"/>
<dbReference type="OrthoDB" id="299402at2759"/>
<dbReference type="CDD" id="cd15843">
    <property type="entry name" value="R-SNARE"/>
    <property type="match status" value="1"/>
</dbReference>
<protein>
    <recommendedName>
        <fullName evidence="3">V-SNARE coiled-coil homology domain-containing protein</fullName>
    </recommendedName>
</protein>
<feature type="transmembrane region" description="Helical" evidence="2">
    <location>
        <begin position="201"/>
        <end position="219"/>
    </location>
</feature>
<dbReference type="GeneID" id="5038363"/>
<evidence type="ECO:0000313" key="4">
    <source>
        <dbReference type="EMBL" id="CAK85181.1"/>
    </source>
</evidence>
<dbReference type="RefSeq" id="XP_001452578.1">
    <property type="nucleotide sequence ID" value="XM_001452541.1"/>
</dbReference>
<dbReference type="Proteomes" id="UP000000600">
    <property type="component" value="Unassembled WGS sequence"/>
</dbReference>
<reference evidence="4 5" key="1">
    <citation type="journal article" date="2006" name="Nature">
        <title>Global trends of whole-genome duplications revealed by the ciliate Paramecium tetraurelia.</title>
        <authorList>
            <consortium name="Genoscope"/>
            <person name="Aury J.-M."/>
            <person name="Jaillon O."/>
            <person name="Duret L."/>
            <person name="Noel B."/>
            <person name="Jubin C."/>
            <person name="Porcel B.M."/>
            <person name="Segurens B."/>
            <person name="Daubin V."/>
            <person name="Anthouard V."/>
            <person name="Aiach N."/>
            <person name="Arnaiz O."/>
            <person name="Billaut A."/>
            <person name="Beisson J."/>
            <person name="Blanc I."/>
            <person name="Bouhouche K."/>
            <person name="Camara F."/>
            <person name="Duharcourt S."/>
            <person name="Guigo R."/>
            <person name="Gogendeau D."/>
            <person name="Katinka M."/>
            <person name="Keller A.-M."/>
            <person name="Kissmehl R."/>
            <person name="Klotz C."/>
            <person name="Koll F."/>
            <person name="Le Moue A."/>
            <person name="Lepere C."/>
            <person name="Malinsky S."/>
            <person name="Nowacki M."/>
            <person name="Nowak J.K."/>
            <person name="Plattner H."/>
            <person name="Poulain J."/>
            <person name="Ruiz F."/>
            <person name="Serrano V."/>
            <person name="Zagulski M."/>
            <person name="Dessen P."/>
            <person name="Betermier M."/>
            <person name="Weissenbach J."/>
            <person name="Scarpelli C."/>
            <person name="Schachter V."/>
            <person name="Sperling L."/>
            <person name="Meyer E."/>
            <person name="Cohen J."/>
            <person name="Wincker P."/>
        </authorList>
    </citation>
    <scope>NUCLEOTIDE SEQUENCE [LARGE SCALE GENOMIC DNA]</scope>
    <source>
        <strain evidence="4 5">Stock d4-2</strain>
    </source>
</reference>
<dbReference type="SUPFAM" id="SSF58038">
    <property type="entry name" value="SNARE fusion complex"/>
    <property type="match status" value="1"/>
</dbReference>
<evidence type="ECO:0000256" key="1">
    <source>
        <dbReference type="SAM" id="Coils"/>
    </source>
</evidence>
<dbReference type="InParanoid" id="A0DQ64"/>
<dbReference type="AlphaFoldDB" id="A0DQ64"/>
<dbReference type="Pfam" id="PF00957">
    <property type="entry name" value="Synaptobrevin"/>
    <property type="match status" value="1"/>
</dbReference>
<evidence type="ECO:0000313" key="5">
    <source>
        <dbReference type="Proteomes" id="UP000000600"/>
    </source>
</evidence>
<dbReference type="KEGG" id="ptm:GSPATT00002581001"/>
<organism evidence="4 5">
    <name type="scientific">Paramecium tetraurelia</name>
    <dbReference type="NCBI Taxonomy" id="5888"/>
    <lineage>
        <taxon>Eukaryota</taxon>
        <taxon>Sar</taxon>
        <taxon>Alveolata</taxon>
        <taxon>Ciliophora</taxon>
        <taxon>Intramacronucleata</taxon>
        <taxon>Oligohymenophorea</taxon>
        <taxon>Peniculida</taxon>
        <taxon>Parameciidae</taxon>
        <taxon>Paramecium</taxon>
    </lineage>
</organism>
<feature type="coiled-coil region" evidence="1">
    <location>
        <begin position="133"/>
        <end position="160"/>
    </location>
</feature>
<dbReference type="EMBL" id="CT868540">
    <property type="protein sequence ID" value="CAK85181.1"/>
    <property type="molecule type" value="Genomic_DNA"/>
</dbReference>
<dbReference type="Gene3D" id="1.20.5.110">
    <property type="match status" value="1"/>
</dbReference>
<dbReference type="OMA" id="IMQTLDN"/>
<keyword evidence="5" id="KW-1185">Reference proteome</keyword>